<keyword evidence="15" id="KW-1185">Reference proteome</keyword>
<evidence type="ECO:0000256" key="7">
    <source>
        <dbReference type="ARBA" id="ARBA00022967"/>
    </source>
</evidence>
<dbReference type="GO" id="GO:0034040">
    <property type="term" value="F:ATPase-coupled lipid transmembrane transporter activity"/>
    <property type="evidence" value="ECO:0007669"/>
    <property type="project" value="InterPro"/>
</dbReference>
<dbReference type="RefSeq" id="WP_188026236.1">
    <property type="nucleotide sequence ID" value="NZ_JACHGR010000004.1"/>
</dbReference>
<feature type="transmembrane region" description="Helical" evidence="11">
    <location>
        <begin position="69"/>
        <end position="96"/>
    </location>
</feature>
<sequence>MSNKAPDAAHKASWPTLKRLLSYTIGRRKGLAIAAVGMAGYAAVDTYMISLIKPLLDDGLSGNDPSTLLWLPFMIMGLVALRGVCNFTSDYFMAWVGNTVVMRLQRTVFSHLMGMPLSFFDKHNTGTLLSKVTYDASQVSSAASSTLISLIREGCTVIGLLVLMFYYSWQLSAIFFVIGPIVAFLISVISKRFRKLSKQLQHAMGNITTSTEQMLRGHKEVLMFGGQEIEASRFDKVSNAVRQQNMKMVVADAVGSPIVQFIASTALALVLYLATYPEISQQLTAGSFAAVISALFGLMKPLKSLTQVNVQFQKGIAACQSLFDVIDLPLEEDNGQRELKQAAGKIEFRNVTFTYPTKDVPALRGVSFSIEPGKTVALVGRSGSGKSTIASLLTRFYDIQEGQILLDGHDIREYRLRDLRRQFALVSQNVHLFNDTVANNIAYAAEEQFTREQIVQAAKLANADEFIIKMPQGYDTVIGENGANLSGGQRQRLAIARALLRDMPVLLLDEATSALDTESERRIQAALESLTRDRTTIVIAHRLSTIEHADEILVVDDGQIIERGTHARLLEMGGAYALLRRTQMGAQTA</sequence>
<feature type="transmembrane region" description="Helical" evidence="11">
    <location>
        <begin position="173"/>
        <end position="190"/>
    </location>
</feature>
<dbReference type="InterPro" id="IPR003439">
    <property type="entry name" value="ABC_transporter-like_ATP-bd"/>
</dbReference>
<dbReference type="PANTHER" id="PTHR43394">
    <property type="entry name" value="ATP-DEPENDENT PERMEASE MDL1, MITOCHONDRIAL"/>
    <property type="match status" value="1"/>
</dbReference>
<keyword evidence="10 11" id="KW-0472">Membrane</keyword>
<feature type="domain" description="ABC transporter" evidence="12">
    <location>
        <begin position="346"/>
        <end position="582"/>
    </location>
</feature>
<dbReference type="Pfam" id="PF00005">
    <property type="entry name" value="ABC_tran"/>
    <property type="match status" value="1"/>
</dbReference>
<proteinExistence type="predicted"/>
<dbReference type="NCBIfam" id="NF008381">
    <property type="entry name" value="PRK11176.1"/>
    <property type="match status" value="1"/>
</dbReference>
<dbReference type="Pfam" id="PF00664">
    <property type="entry name" value="ABC_membrane"/>
    <property type="match status" value="1"/>
</dbReference>
<dbReference type="InterPro" id="IPR011527">
    <property type="entry name" value="ABC1_TM_dom"/>
</dbReference>
<evidence type="ECO:0000256" key="1">
    <source>
        <dbReference type="ARBA" id="ARBA00004651"/>
    </source>
</evidence>
<dbReference type="SUPFAM" id="SSF52540">
    <property type="entry name" value="P-loop containing nucleoside triphosphate hydrolases"/>
    <property type="match status" value="1"/>
</dbReference>
<dbReference type="GO" id="GO:0015421">
    <property type="term" value="F:ABC-type oligopeptide transporter activity"/>
    <property type="evidence" value="ECO:0007669"/>
    <property type="project" value="TreeGrafter"/>
</dbReference>
<evidence type="ECO:0000256" key="9">
    <source>
        <dbReference type="ARBA" id="ARBA00023055"/>
    </source>
</evidence>
<dbReference type="EMBL" id="JACHGR010000004">
    <property type="protein sequence ID" value="MBB6055455.1"/>
    <property type="molecule type" value="Genomic_DNA"/>
</dbReference>
<keyword evidence="8 11" id="KW-1133">Transmembrane helix</keyword>
<dbReference type="NCBIfam" id="TIGR02203">
    <property type="entry name" value="MsbA_lipidA"/>
    <property type="match status" value="1"/>
</dbReference>
<comment type="subcellular location">
    <subcellularLocation>
        <location evidence="1">Cell membrane</location>
        <topology evidence="1">Multi-pass membrane protein</topology>
    </subcellularLocation>
</comment>
<dbReference type="Gene3D" id="3.40.50.300">
    <property type="entry name" value="P-loop containing nucleotide triphosphate hydrolases"/>
    <property type="match status" value="1"/>
</dbReference>
<dbReference type="SMART" id="SM00382">
    <property type="entry name" value="AAA"/>
    <property type="match status" value="1"/>
</dbReference>
<name>A0A841GJF3_9GAMM</name>
<dbReference type="InterPro" id="IPR036640">
    <property type="entry name" value="ABC1_TM_sf"/>
</dbReference>
<dbReference type="PROSITE" id="PS50929">
    <property type="entry name" value="ABC_TM1F"/>
    <property type="match status" value="1"/>
</dbReference>
<feature type="transmembrane region" description="Helical" evidence="11">
    <location>
        <begin position="150"/>
        <end position="167"/>
    </location>
</feature>
<dbReference type="Gene3D" id="1.20.1560.10">
    <property type="entry name" value="ABC transporter type 1, transmembrane domain"/>
    <property type="match status" value="1"/>
</dbReference>
<dbReference type="Proteomes" id="UP000585721">
    <property type="component" value="Unassembled WGS sequence"/>
</dbReference>
<comment type="caution">
    <text evidence="14">The sequence shown here is derived from an EMBL/GenBank/DDBJ whole genome shotgun (WGS) entry which is preliminary data.</text>
</comment>
<protein>
    <submittedName>
        <fullName evidence="14">Subfamily B ATP-binding cassette protein MsbA</fullName>
        <ecNumber evidence="14">3.6.3.-</ecNumber>
    </submittedName>
</protein>
<evidence type="ECO:0000256" key="2">
    <source>
        <dbReference type="ARBA" id="ARBA00022448"/>
    </source>
</evidence>
<dbReference type="CDD" id="cd03251">
    <property type="entry name" value="ABCC_MsbA"/>
    <property type="match status" value="1"/>
</dbReference>
<feature type="domain" description="ABC transmembrane type-1" evidence="13">
    <location>
        <begin position="32"/>
        <end position="314"/>
    </location>
</feature>
<dbReference type="GO" id="GO:0016887">
    <property type="term" value="F:ATP hydrolysis activity"/>
    <property type="evidence" value="ECO:0007669"/>
    <property type="project" value="InterPro"/>
</dbReference>
<dbReference type="InterPro" id="IPR017871">
    <property type="entry name" value="ABC_transporter-like_CS"/>
</dbReference>
<dbReference type="CDD" id="cd18552">
    <property type="entry name" value="ABC_6TM_MsbA_like"/>
    <property type="match status" value="1"/>
</dbReference>
<feature type="transmembrane region" description="Helical" evidence="11">
    <location>
        <begin position="249"/>
        <end position="273"/>
    </location>
</feature>
<dbReference type="SUPFAM" id="SSF90123">
    <property type="entry name" value="ABC transporter transmembrane region"/>
    <property type="match status" value="1"/>
</dbReference>
<evidence type="ECO:0000256" key="3">
    <source>
        <dbReference type="ARBA" id="ARBA00022475"/>
    </source>
</evidence>
<dbReference type="GO" id="GO:0005886">
    <property type="term" value="C:plasma membrane"/>
    <property type="evidence" value="ECO:0007669"/>
    <property type="project" value="UniProtKB-SubCell"/>
</dbReference>
<gene>
    <name evidence="14" type="ORF">HNR75_001361</name>
</gene>
<evidence type="ECO:0000256" key="11">
    <source>
        <dbReference type="SAM" id="Phobius"/>
    </source>
</evidence>
<feature type="transmembrane region" description="Helical" evidence="11">
    <location>
        <begin position="30"/>
        <end position="49"/>
    </location>
</feature>
<dbReference type="PROSITE" id="PS00211">
    <property type="entry name" value="ABC_TRANSPORTER_1"/>
    <property type="match status" value="1"/>
</dbReference>
<keyword evidence="14" id="KW-0378">Hydrolase</keyword>
<dbReference type="PROSITE" id="PS50893">
    <property type="entry name" value="ABC_TRANSPORTER_2"/>
    <property type="match status" value="1"/>
</dbReference>
<dbReference type="AlphaFoldDB" id="A0A841GJF3"/>
<evidence type="ECO:0000259" key="12">
    <source>
        <dbReference type="PROSITE" id="PS50893"/>
    </source>
</evidence>
<dbReference type="GO" id="GO:0005524">
    <property type="term" value="F:ATP binding"/>
    <property type="evidence" value="ECO:0007669"/>
    <property type="project" value="UniProtKB-KW"/>
</dbReference>
<dbReference type="InterPro" id="IPR003593">
    <property type="entry name" value="AAA+_ATPase"/>
</dbReference>
<keyword evidence="3" id="KW-1003">Cell membrane</keyword>
<organism evidence="14 15">
    <name type="scientific">Tolumonas osonensis</name>
    <dbReference type="NCBI Taxonomy" id="675874"/>
    <lineage>
        <taxon>Bacteria</taxon>
        <taxon>Pseudomonadati</taxon>
        <taxon>Pseudomonadota</taxon>
        <taxon>Gammaproteobacteria</taxon>
        <taxon>Aeromonadales</taxon>
        <taxon>Aeromonadaceae</taxon>
        <taxon>Tolumonas</taxon>
    </lineage>
</organism>
<dbReference type="PANTHER" id="PTHR43394:SF1">
    <property type="entry name" value="ATP-BINDING CASSETTE SUB-FAMILY B MEMBER 10, MITOCHONDRIAL"/>
    <property type="match status" value="1"/>
</dbReference>
<accession>A0A841GJF3</accession>
<keyword evidence="7" id="KW-1278">Translocase</keyword>
<evidence type="ECO:0000256" key="4">
    <source>
        <dbReference type="ARBA" id="ARBA00022692"/>
    </source>
</evidence>
<dbReference type="FunFam" id="3.40.50.300:FF:000140">
    <property type="entry name" value="Lipid A export ATP-binding/permease protein MsbA"/>
    <property type="match status" value="1"/>
</dbReference>
<evidence type="ECO:0000259" key="13">
    <source>
        <dbReference type="PROSITE" id="PS50929"/>
    </source>
</evidence>
<dbReference type="EC" id="3.6.3.-" evidence="14"/>
<dbReference type="InterPro" id="IPR027417">
    <property type="entry name" value="P-loop_NTPase"/>
</dbReference>
<keyword evidence="2" id="KW-0813">Transport</keyword>
<evidence type="ECO:0000256" key="5">
    <source>
        <dbReference type="ARBA" id="ARBA00022741"/>
    </source>
</evidence>
<dbReference type="InterPro" id="IPR011917">
    <property type="entry name" value="ABC_transpr_lipidA"/>
</dbReference>
<evidence type="ECO:0000313" key="14">
    <source>
        <dbReference type="EMBL" id="MBB6055455.1"/>
    </source>
</evidence>
<keyword evidence="9" id="KW-0445">Lipid transport</keyword>
<evidence type="ECO:0000256" key="8">
    <source>
        <dbReference type="ARBA" id="ARBA00022989"/>
    </source>
</evidence>
<reference evidence="14 15" key="1">
    <citation type="submission" date="2020-08" db="EMBL/GenBank/DDBJ databases">
        <title>Genomic Encyclopedia of Type Strains, Phase IV (KMG-IV): sequencing the most valuable type-strain genomes for metagenomic binning, comparative biology and taxonomic classification.</title>
        <authorList>
            <person name="Goeker M."/>
        </authorList>
    </citation>
    <scope>NUCLEOTIDE SEQUENCE [LARGE SCALE GENOMIC DNA]</scope>
    <source>
        <strain evidence="14 15">DSM 22975</strain>
    </source>
</reference>
<keyword evidence="4 11" id="KW-0812">Transmembrane</keyword>
<dbReference type="InterPro" id="IPR039421">
    <property type="entry name" value="Type_1_exporter"/>
</dbReference>
<keyword evidence="6 14" id="KW-0067">ATP-binding</keyword>
<evidence type="ECO:0000313" key="15">
    <source>
        <dbReference type="Proteomes" id="UP000585721"/>
    </source>
</evidence>
<evidence type="ECO:0000256" key="6">
    <source>
        <dbReference type="ARBA" id="ARBA00022840"/>
    </source>
</evidence>
<keyword evidence="5" id="KW-0547">Nucleotide-binding</keyword>
<evidence type="ECO:0000256" key="10">
    <source>
        <dbReference type="ARBA" id="ARBA00023136"/>
    </source>
</evidence>